<evidence type="ECO:0000256" key="3">
    <source>
        <dbReference type="ARBA" id="ARBA00022475"/>
    </source>
</evidence>
<evidence type="ECO:0000256" key="6">
    <source>
        <dbReference type="ARBA" id="ARBA00022729"/>
    </source>
</evidence>
<evidence type="ECO:0000256" key="13">
    <source>
        <dbReference type="SAM" id="Phobius"/>
    </source>
</evidence>
<dbReference type="PROSITE" id="PS51892">
    <property type="entry name" value="SUBTILASE"/>
    <property type="match status" value="1"/>
</dbReference>
<dbReference type="NCBIfam" id="TIGR03921">
    <property type="entry name" value="T7SS_mycosin"/>
    <property type="match status" value="1"/>
</dbReference>
<keyword evidence="16" id="KW-1185">Reference proteome</keyword>
<evidence type="ECO:0000313" key="15">
    <source>
        <dbReference type="EMBL" id="PQM51226.1"/>
    </source>
</evidence>
<dbReference type="InterPro" id="IPR023827">
    <property type="entry name" value="Peptidase_S8_Asp-AS"/>
</dbReference>
<dbReference type="InterPro" id="IPR015500">
    <property type="entry name" value="Peptidase_S8_subtilisin-rel"/>
</dbReference>
<sequence length="581" mass="58815">MARSTGVHRGGGAWRLAGRTVRVGAQLNPVRARGAAVAAVMLLVSLSSSPPLAQAIEPPSVDPALVPADGVPGPDQPMRRSNSCSVPITVSNPDVAQLAPGFDMLGIAAAWQYSTGNGVPVAVIDTGVTPNPRLPAIAGGDYIMGGPEGLGGLQDCDAHGTIAASIIAAAPLGVLPMPRPMPEVPAFPPPAGPPPSIGEPLPPADVPGPPAPPPLPAPVTITQVAPPPPPPPPPPPEGAVAPASGPADPQTEDEPAVPPPPPGAPDGVVGVAPHATVISIRQSSRAFEPVNPQRFSYDDERVKAGTLATLAKAVVHAADMGAKVINISVTSCVQVAAGLDQQVLGAALWYAATVKDAVIVAAAGNVGEAGCADNPMFDPLNPSDPRDWNQVKVISSPSWFSDYVLSVGGVDATGAPIDKSMAGPWVGVAAPATHVMGLSPQGGVPVNAYPPIRVGEKNMPFWGTSFSAAYISGVAALVRAKYPQLTAHQVINRIMQTAHNPPAGVDNRVGYGLVDPVAALTFNVPAGDPLAPGSQQRVITPAPPPPPPDHRARTVALAFLGVIAATVLAAAITARIRRATK</sequence>
<feature type="compositionally biased region" description="Pro residues" evidence="12">
    <location>
        <begin position="185"/>
        <end position="217"/>
    </location>
</feature>
<feature type="transmembrane region" description="Helical" evidence="13">
    <location>
        <begin position="555"/>
        <end position="576"/>
    </location>
</feature>
<evidence type="ECO:0000313" key="16">
    <source>
        <dbReference type="Proteomes" id="UP000237911"/>
    </source>
</evidence>
<evidence type="ECO:0000256" key="8">
    <source>
        <dbReference type="ARBA" id="ARBA00022825"/>
    </source>
</evidence>
<evidence type="ECO:0000259" key="14">
    <source>
        <dbReference type="Pfam" id="PF00082"/>
    </source>
</evidence>
<evidence type="ECO:0000256" key="9">
    <source>
        <dbReference type="ARBA" id="ARBA00022989"/>
    </source>
</evidence>
<evidence type="ECO:0000256" key="10">
    <source>
        <dbReference type="ARBA" id="ARBA00023136"/>
    </source>
</evidence>
<dbReference type="InterPro" id="IPR023834">
    <property type="entry name" value="T7SS_pept_S8A_mycosin"/>
</dbReference>
<dbReference type="CDD" id="cd00306">
    <property type="entry name" value="Peptidases_S8_S53"/>
    <property type="match status" value="1"/>
</dbReference>
<comment type="caution">
    <text evidence="15">The sequence shown here is derived from an EMBL/GenBank/DDBJ whole genome shotgun (WGS) entry which is preliminary data.</text>
</comment>
<evidence type="ECO:0000256" key="1">
    <source>
        <dbReference type="ARBA" id="ARBA00004162"/>
    </source>
</evidence>
<comment type="similarity">
    <text evidence="2 11">Belongs to the peptidase S8 family.</text>
</comment>
<keyword evidence="9 13" id="KW-1133">Transmembrane helix</keyword>
<dbReference type="EMBL" id="PUEV01000084">
    <property type="protein sequence ID" value="PQM51226.1"/>
    <property type="molecule type" value="Genomic_DNA"/>
</dbReference>
<dbReference type="Proteomes" id="UP000237911">
    <property type="component" value="Unassembled WGS sequence"/>
</dbReference>
<gene>
    <name evidence="15" type="primary">mycP</name>
    <name evidence="15" type="ORF">C5U48_16190</name>
</gene>
<keyword evidence="7 11" id="KW-0378">Hydrolase</keyword>
<proteinExistence type="inferred from homology"/>
<accession>A0A9X7ILB3</accession>
<comment type="subcellular location">
    <subcellularLocation>
        <location evidence="1">Cell membrane</location>
        <topology evidence="1">Single-pass membrane protein</topology>
    </subcellularLocation>
</comment>
<dbReference type="AlphaFoldDB" id="A0A9X7ILB3"/>
<keyword evidence="3" id="KW-1003">Cell membrane</keyword>
<dbReference type="PROSITE" id="PS00136">
    <property type="entry name" value="SUBTILASE_ASP"/>
    <property type="match status" value="1"/>
</dbReference>
<dbReference type="PANTHER" id="PTHR42884:SF14">
    <property type="entry name" value="NEUROENDOCRINE CONVERTASE 1"/>
    <property type="match status" value="1"/>
</dbReference>
<dbReference type="SUPFAM" id="SSF52743">
    <property type="entry name" value="Subtilisin-like"/>
    <property type="match status" value="1"/>
</dbReference>
<feature type="compositionally biased region" description="Low complexity" evidence="12">
    <location>
        <begin position="238"/>
        <end position="247"/>
    </location>
</feature>
<keyword evidence="5 13" id="KW-0812">Transmembrane</keyword>
<evidence type="ECO:0000256" key="12">
    <source>
        <dbReference type="SAM" id="MobiDB-lite"/>
    </source>
</evidence>
<keyword evidence="10 13" id="KW-0472">Membrane</keyword>
<feature type="active site" description="Charge relay system" evidence="11">
    <location>
        <position position="125"/>
    </location>
</feature>
<feature type="active site" description="Charge relay system" evidence="11">
    <location>
        <position position="465"/>
    </location>
</feature>
<keyword evidence="4 11" id="KW-0645">Protease</keyword>
<dbReference type="InterPro" id="IPR036852">
    <property type="entry name" value="Peptidase_S8/S53_dom_sf"/>
</dbReference>
<keyword evidence="6" id="KW-0732">Signal</keyword>
<dbReference type="SUPFAM" id="SSF101447">
    <property type="entry name" value="Formin homology 2 domain (FH2 domain)"/>
    <property type="match status" value="1"/>
</dbReference>
<keyword evidence="8 11" id="KW-0720">Serine protease</keyword>
<evidence type="ECO:0000256" key="11">
    <source>
        <dbReference type="PROSITE-ProRule" id="PRU01240"/>
    </source>
</evidence>
<reference evidence="15 16" key="1">
    <citation type="submission" date="2018-02" db="EMBL/GenBank/DDBJ databases">
        <title>Draft genome sequence of Mycobacterium virginiense isolated from mud of a swine farm in Japan.</title>
        <authorList>
            <person name="Ohya K."/>
        </authorList>
    </citation>
    <scope>NUCLEOTIDE SEQUENCE [LARGE SCALE GENOMIC DNA]</scope>
    <source>
        <strain evidence="15 16">GF75</strain>
    </source>
</reference>
<dbReference type="Pfam" id="PF00082">
    <property type="entry name" value="Peptidase_S8"/>
    <property type="match status" value="1"/>
</dbReference>
<evidence type="ECO:0000256" key="5">
    <source>
        <dbReference type="ARBA" id="ARBA00022692"/>
    </source>
</evidence>
<evidence type="ECO:0000256" key="4">
    <source>
        <dbReference type="ARBA" id="ARBA00022670"/>
    </source>
</evidence>
<dbReference type="PANTHER" id="PTHR42884">
    <property type="entry name" value="PROPROTEIN CONVERTASE SUBTILISIN/KEXIN-RELATED"/>
    <property type="match status" value="1"/>
</dbReference>
<feature type="region of interest" description="Disordered" evidence="12">
    <location>
        <begin position="185"/>
        <end position="266"/>
    </location>
</feature>
<dbReference type="GO" id="GO:0016485">
    <property type="term" value="P:protein processing"/>
    <property type="evidence" value="ECO:0007669"/>
    <property type="project" value="TreeGrafter"/>
</dbReference>
<name>A0A9X7ILB3_9MYCO</name>
<dbReference type="Gene3D" id="3.40.50.200">
    <property type="entry name" value="Peptidase S8/S53 domain"/>
    <property type="match status" value="1"/>
</dbReference>
<evidence type="ECO:0000256" key="7">
    <source>
        <dbReference type="ARBA" id="ARBA00022801"/>
    </source>
</evidence>
<dbReference type="GO" id="GO:0005886">
    <property type="term" value="C:plasma membrane"/>
    <property type="evidence" value="ECO:0007669"/>
    <property type="project" value="UniProtKB-SubCell"/>
</dbReference>
<protein>
    <submittedName>
        <fullName evidence="15">Type VII secretion-associated serine protease mycosin</fullName>
    </submittedName>
</protein>
<dbReference type="PRINTS" id="PR00723">
    <property type="entry name" value="SUBTILISIN"/>
</dbReference>
<feature type="compositionally biased region" description="Pro residues" evidence="12">
    <location>
        <begin position="225"/>
        <end position="237"/>
    </location>
</feature>
<dbReference type="InterPro" id="IPR000209">
    <property type="entry name" value="Peptidase_S8/S53_dom"/>
</dbReference>
<organism evidence="15 16">
    <name type="scientific">Mycolicibacter virginiensis</name>
    <dbReference type="NCBI Taxonomy" id="1795032"/>
    <lineage>
        <taxon>Bacteria</taxon>
        <taxon>Bacillati</taxon>
        <taxon>Actinomycetota</taxon>
        <taxon>Actinomycetes</taxon>
        <taxon>Mycobacteriales</taxon>
        <taxon>Mycobacteriaceae</taxon>
        <taxon>Mycolicibacter</taxon>
    </lineage>
</organism>
<evidence type="ECO:0000256" key="2">
    <source>
        <dbReference type="ARBA" id="ARBA00011073"/>
    </source>
</evidence>
<feature type="active site" description="Charge relay system" evidence="11">
    <location>
        <position position="159"/>
    </location>
</feature>
<dbReference type="GO" id="GO:0004252">
    <property type="term" value="F:serine-type endopeptidase activity"/>
    <property type="evidence" value="ECO:0007669"/>
    <property type="project" value="UniProtKB-UniRule"/>
</dbReference>
<feature type="domain" description="Peptidase S8/S53" evidence="14">
    <location>
        <begin position="266"/>
        <end position="512"/>
    </location>
</feature>